<dbReference type="AlphaFoldDB" id="A0A6P8PH26"/>
<dbReference type="RefSeq" id="XP_033774002.1">
    <property type="nucleotide sequence ID" value="XM_033918111.1"/>
</dbReference>
<organism evidence="2 4">
    <name type="scientific">Geotrypetes seraphini</name>
    <name type="common">Gaboon caecilian</name>
    <name type="synonym">Caecilia seraphini</name>
    <dbReference type="NCBI Taxonomy" id="260995"/>
    <lineage>
        <taxon>Eukaryota</taxon>
        <taxon>Metazoa</taxon>
        <taxon>Chordata</taxon>
        <taxon>Craniata</taxon>
        <taxon>Vertebrata</taxon>
        <taxon>Euteleostomi</taxon>
        <taxon>Amphibia</taxon>
        <taxon>Gymnophiona</taxon>
        <taxon>Geotrypetes</taxon>
    </lineage>
</organism>
<feature type="domain" description="C17orf113 probable zinc finger" evidence="1">
    <location>
        <begin position="92"/>
        <end position="155"/>
    </location>
</feature>
<dbReference type="InterPro" id="IPR057456">
    <property type="entry name" value="Znf_C17orf113"/>
</dbReference>
<accession>A0A6P8PH26</accession>
<dbReference type="CTD" id="142665569"/>
<keyword evidence="2" id="KW-1185">Reference proteome</keyword>
<dbReference type="Proteomes" id="UP000515159">
    <property type="component" value="Chromosome 13"/>
</dbReference>
<dbReference type="RefSeq" id="XP_033774003.1">
    <property type="nucleotide sequence ID" value="XM_033918112.1"/>
</dbReference>
<keyword evidence="3 4" id="KW-0472">Membrane</keyword>
<evidence type="ECO:0000259" key="1">
    <source>
        <dbReference type="Pfam" id="PF25431"/>
    </source>
</evidence>
<evidence type="ECO:0000313" key="3">
    <source>
        <dbReference type="RefSeq" id="XP_033774002.1"/>
    </source>
</evidence>
<sequence length="732" mass="83455">MELLGRIPAASGLQPHCLSLPWEVYSSESSPLNAISSMGIFPPSSSIKIGNPIYDPLQGSNMVPPGKKPAGETSNSNKKCKRYFNEHWKEEFSWLEFDYERKLMFCVECRQALVKNKHGKAENAFTVGTDNFQRHALLRHVTSGAHRQALMVNKEQLAFESRLLSRQEPKSVIKVEVSPSKVALLTSVYWMAKEEILDEKYQSLLELQRFNFCQALLMSELHEYYHPSSVKEMQAAIVKVLHNEDRHRMRASPFVGLLVDETVDIAEHRNLVMFTTTVSPSDGQISVTFLGIFELPVGESCKVADKAVEVMHSFGVPTIKITWLGSDGSALMTDQLNGVGTKLKCICPLLTEMHCMSHRSFLFPSENISLTEYLKRYETTVDAIYRIYSNFKGERYSFQELQNVLISCNINLNSPKTVHWTSILKAVETIDSSWPTLVLLLESESEKSPVALGLCEELKKFQFVALTKVLLDILPIFQKLTQFFHIEDLDLSLVKPIITASLTTLQAQKKNSGQNFQEFLSEMNEHPGEEDDDRFRYKGVELEQCSKAHLKIFEQVKESYLDRAYTNLQSRFPNDVLDVVDSLAVIFNPKSYPQSLDDLGSYGDEEMNFLLRYYSHVVVCDRAIDDFPLFKRIVFSLNQLTCRELCVKLVYTNSEMHELFPDFAVLAAVVLALPLGTVINEKINRVKKLMQRNQCHYLKESLSNVIKIAVDGPSIDEFDFGLAIEYFERMRV</sequence>
<evidence type="ECO:0000313" key="4">
    <source>
        <dbReference type="RefSeq" id="XP_033774003.1"/>
    </source>
</evidence>
<proteinExistence type="predicted"/>
<evidence type="ECO:0000313" key="2">
    <source>
        <dbReference type="Proteomes" id="UP000515159"/>
    </source>
</evidence>
<dbReference type="PANTHER" id="PTHR46880">
    <property type="entry name" value="RAS-ASSOCIATING DOMAIN-CONTAINING PROTEIN"/>
    <property type="match status" value="1"/>
</dbReference>
<name>A0A6P8PH26_GEOSA</name>
<dbReference type="OrthoDB" id="6159421at2759"/>
<dbReference type="KEGG" id="gsh:117347327"/>
<dbReference type="GeneID" id="117347327"/>
<keyword evidence="3 4" id="KW-0812">Transmembrane</keyword>
<gene>
    <name evidence="3 4" type="primary">C13H17orf113</name>
</gene>
<protein>
    <submittedName>
        <fullName evidence="3 4">Transmembrane protein C17orf113 homolog isoform X1</fullName>
    </submittedName>
</protein>
<dbReference type="PANTHER" id="PTHR46880:SF6">
    <property type="entry name" value="U1-TYPE DOMAIN-CONTAINING PROTEIN"/>
    <property type="match status" value="1"/>
</dbReference>
<reference evidence="3 4" key="1">
    <citation type="submission" date="2025-04" db="UniProtKB">
        <authorList>
            <consortium name="RefSeq"/>
        </authorList>
    </citation>
    <scope>IDENTIFICATION</scope>
</reference>
<dbReference type="Pfam" id="PF25431">
    <property type="entry name" value="zf-C17orf113"/>
    <property type="match status" value="1"/>
</dbReference>